<name>A0A7Y0Q5J2_9GAMM</name>
<protein>
    <submittedName>
        <fullName evidence="6">LysR family transcriptional regulator</fullName>
    </submittedName>
</protein>
<dbReference type="InterPro" id="IPR058163">
    <property type="entry name" value="LysR-type_TF_proteobact-type"/>
</dbReference>
<dbReference type="CDD" id="cd08422">
    <property type="entry name" value="PBP2_CrgA_like"/>
    <property type="match status" value="1"/>
</dbReference>
<evidence type="ECO:0000256" key="2">
    <source>
        <dbReference type="ARBA" id="ARBA00023015"/>
    </source>
</evidence>
<dbReference type="SUPFAM" id="SSF46785">
    <property type="entry name" value="Winged helix' DNA-binding domain"/>
    <property type="match status" value="1"/>
</dbReference>
<accession>A0A7Y0Q5J2</accession>
<organism evidence="6 7">
    <name type="scientific">Thalassotalea algicola</name>
    <dbReference type="NCBI Taxonomy" id="2716224"/>
    <lineage>
        <taxon>Bacteria</taxon>
        <taxon>Pseudomonadati</taxon>
        <taxon>Pseudomonadota</taxon>
        <taxon>Gammaproteobacteria</taxon>
        <taxon>Alteromonadales</taxon>
        <taxon>Colwelliaceae</taxon>
        <taxon>Thalassotalea</taxon>
    </lineage>
</organism>
<dbReference type="Gene3D" id="3.40.190.290">
    <property type="match status" value="1"/>
</dbReference>
<keyword evidence="2" id="KW-0805">Transcription regulation</keyword>
<sequence length="298" mass="33650">MAANTKLFDGVVVFTHLVNAGSFTAAAEATGHSTSYISKEINKLEARLGVRLLNRTTRSLGLTPEGKMYYQQCLQLVQDAEQVLGLLSMEQAQPKGTLRVSCPVALSLNYLQPVLSEYMKLYPEVDLELDLNDRKVDVIQDGFDVVIRATHQLEESSLICRKVFSAKALTVASHDYVEKYGRPLHPEQLKHHKCLCYSNLKQPTRWQYRDPQGIPLSIDVNSTLLCNSSEMELAMVLDGHGICRLPTFTMQSALDSNQLTVLFEDFIDNDIDVFVVYPSRKHLSPKVRKFIDLMVERL</sequence>
<dbReference type="PANTHER" id="PTHR30537:SF5">
    <property type="entry name" value="HTH-TYPE TRANSCRIPTIONAL ACTIVATOR TTDR-RELATED"/>
    <property type="match status" value="1"/>
</dbReference>
<evidence type="ECO:0000256" key="3">
    <source>
        <dbReference type="ARBA" id="ARBA00023125"/>
    </source>
</evidence>
<comment type="similarity">
    <text evidence="1">Belongs to the LysR transcriptional regulatory family.</text>
</comment>
<dbReference type="InterPro" id="IPR000847">
    <property type="entry name" value="LysR_HTH_N"/>
</dbReference>
<dbReference type="FunFam" id="1.10.10.10:FF:000001">
    <property type="entry name" value="LysR family transcriptional regulator"/>
    <property type="match status" value="1"/>
</dbReference>
<dbReference type="GO" id="GO:0003700">
    <property type="term" value="F:DNA-binding transcription factor activity"/>
    <property type="evidence" value="ECO:0007669"/>
    <property type="project" value="InterPro"/>
</dbReference>
<evidence type="ECO:0000259" key="5">
    <source>
        <dbReference type="PROSITE" id="PS50931"/>
    </source>
</evidence>
<dbReference type="Pfam" id="PF03466">
    <property type="entry name" value="LysR_substrate"/>
    <property type="match status" value="1"/>
</dbReference>
<dbReference type="Gene3D" id="1.10.10.10">
    <property type="entry name" value="Winged helix-like DNA-binding domain superfamily/Winged helix DNA-binding domain"/>
    <property type="match status" value="1"/>
</dbReference>
<evidence type="ECO:0000256" key="1">
    <source>
        <dbReference type="ARBA" id="ARBA00009437"/>
    </source>
</evidence>
<dbReference type="RefSeq" id="WP_169073695.1">
    <property type="nucleotide sequence ID" value="NZ_JABBXH010000001.1"/>
</dbReference>
<dbReference type="PANTHER" id="PTHR30537">
    <property type="entry name" value="HTH-TYPE TRANSCRIPTIONAL REGULATOR"/>
    <property type="match status" value="1"/>
</dbReference>
<proteinExistence type="inferred from homology"/>
<reference evidence="6 7" key="1">
    <citation type="submission" date="2020-04" db="EMBL/GenBank/DDBJ databases">
        <title>Thalassotalea sp. M1531, isolated from the surface of marine red alga.</title>
        <authorList>
            <person name="Pang L."/>
            <person name="Lu D.-C."/>
        </authorList>
    </citation>
    <scope>NUCLEOTIDE SEQUENCE [LARGE SCALE GENOMIC DNA]</scope>
    <source>
        <strain evidence="6 7">M1531</strain>
    </source>
</reference>
<dbReference type="SUPFAM" id="SSF53850">
    <property type="entry name" value="Periplasmic binding protein-like II"/>
    <property type="match status" value="1"/>
</dbReference>
<dbReference type="Proteomes" id="UP000568664">
    <property type="component" value="Unassembled WGS sequence"/>
</dbReference>
<gene>
    <name evidence="6" type="ORF">HII17_02285</name>
</gene>
<dbReference type="EMBL" id="JABBXH010000001">
    <property type="protein sequence ID" value="NMP30378.1"/>
    <property type="molecule type" value="Genomic_DNA"/>
</dbReference>
<dbReference type="GO" id="GO:0003677">
    <property type="term" value="F:DNA binding"/>
    <property type="evidence" value="ECO:0007669"/>
    <property type="project" value="UniProtKB-KW"/>
</dbReference>
<dbReference type="InterPro" id="IPR005119">
    <property type="entry name" value="LysR_subst-bd"/>
</dbReference>
<dbReference type="AlphaFoldDB" id="A0A7Y0Q5J2"/>
<dbReference type="InterPro" id="IPR036388">
    <property type="entry name" value="WH-like_DNA-bd_sf"/>
</dbReference>
<dbReference type="Pfam" id="PF00126">
    <property type="entry name" value="HTH_1"/>
    <property type="match status" value="1"/>
</dbReference>
<keyword evidence="3" id="KW-0238">DNA-binding</keyword>
<comment type="caution">
    <text evidence="6">The sequence shown here is derived from an EMBL/GenBank/DDBJ whole genome shotgun (WGS) entry which is preliminary data.</text>
</comment>
<dbReference type="PROSITE" id="PS50931">
    <property type="entry name" value="HTH_LYSR"/>
    <property type="match status" value="1"/>
</dbReference>
<feature type="domain" description="HTH lysR-type" evidence="5">
    <location>
        <begin position="12"/>
        <end position="63"/>
    </location>
</feature>
<keyword evidence="7" id="KW-1185">Reference proteome</keyword>
<keyword evidence="4" id="KW-0804">Transcription</keyword>
<evidence type="ECO:0000256" key="4">
    <source>
        <dbReference type="ARBA" id="ARBA00023163"/>
    </source>
</evidence>
<evidence type="ECO:0000313" key="6">
    <source>
        <dbReference type="EMBL" id="NMP30378.1"/>
    </source>
</evidence>
<dbReference type="InterPro" id="IPR036390">
    <property type="entry name" value="WH_DNA-bd_sf"/>
</dbReference>
<evidence type="ECO:0000313" key="7">
    <source>
        <dbReference type="Proteomes" id="UP000568664"/>
    </source>
</evidence>